<organism evidence="1 2">
    <name type="scientific">Anaerococcus kampingae</name>
    <dbReference type="NCBI Taxonomy" id="3115614"/>
    <lineage>
        <taxon>Bacteria</taxon>
        <taxon>Bacillati</taxon>
        <taxon>Bacillota</taxon>
        <taxon>Tissierellia</taxon>
        <taxon>Tissierellales</taxon>
        <taxon>Peptoniphilaceae</taxon>
        <taxon>Anaerococcus</taxon>
    </lineage>
</organism>
<gene>
    <name evidence="1" type="ORF">ACCQ42_07705</name>
</gene>
<evidence type="ECO:0000313" key="1">
    <source>
        <dbReference type="EMBL" id="MFO3667653.1"/>
    </source>
</evidence>
<dbReference type="EMBL" id="JBGMEF010000029">
    <property type="protein sequence ID" value="MFO3667653.1"/>
    <property type="molecule type" value="Genomic_DNA"/>
</dbReference>
<name>A0ABW9MEA9_9FIRM</name>
<accession>A0ABW9MEA9</accession>
<evidence type="ECO:0000313" key="2">
    <source>
        <dbReference type="Proteomes" id="UP001637994"/>
    </source>
</evidence>
<dbReference type="InterPro" id="IPR035093">
    <property type="entry name" value="RelE/ParE_toxin_dom_sf"/>
</dbReference>
<comment type="caution">
    <text evidence="1">The sequence shown here is derived from an EMBL/GenBank/DDBJ whole genome shotgun (WGS) entry which is preliminary data.</text>
</comment>
<dbReference type="Proteomes" id="UP001637994">
    <property type="component" value="Unassembled WGS sequence"/>
</dbReference>
<sequence length="106" mass="12165">MKYKLVLTKDAYKDYMSLDGSMRKQVDKILKRVLENPLPASQGGYGKPLRNKNGLDLSDFLKIKLRSSGLRIVYKLAEVDGQMLVIIIGARSDLDVYREAYRRINK</sequence>
<keyword evidence="2" id="KW-1185">Reference proteome</keyword>
<dbReference type="RefSeq" id="WP_410035830.1">
    <property type="nucleotide sequence ID" value="NZ_JBGMEF010000029.1"/>
</dbReference>
<reference evidence="1 2" key="1">
    <citation type="journal article" date="2025" name="Anaerobe">
        <title>Description of Anaerococcus kampingiae sp. nov., Anaerococcus groningensis sp. nov., Anaerococcus martiniensis sp. nov., and Anaerococcus cruorum sp. nov., isolated from human clinical specimens.</title>
        <authorList>
            <person name="Boiten K.E."/>
            <person name="Meijer J."/>
            <person name="van Wezel E.M."/>
            <person name="Veloo A.C.M."/>
        </authorList>
    </citation>
    <scope>NUCLEOTIDE SEQUENCE [LARGE SCALE GENOMIC DNA]</scope>
    <source>
        <strain evidence="1 2">ENR0874</strain>
    </source>
</reference>
<dbReference type="SUPFAM" id="SSF143011">
    <property type="entry name" value="RelE-like"/>
    <property type="match status" value="1"/>
</dbReference>
<dbReference type="Gene3D" id="3.30.2310.20">
    <property type="entry name" value="RelE-like"/>
    <property type="match status" value="1"/>
</dbReference>
<proteinExistence type="predicted"/>
<protein>
    <submittedName>
        <fullName evidence="1">Type II toxin-antitoxin system RelE/ParE family toxin</fullName>
    </submittedName>
</protein>